<gene>
    <name evidence="2" type="ORF">Y1Q_0008003</name>
</gene>
<dbReference type="AlphaFoldDB" id="A0A151NFK0"/>
<organism evidence="2 3">
    <name type="scientific">Alligator mississippiensis</name>
    <name type="common">American alligator</name>
    <dbReference type="NCBI Taxonomy" id="8496"/>
    <lineage>
        <taxon>Eukaryota</taxon>
        <taxon>Metazoa</taxon>
        <taxon>Chordata</taxon>
        <taxon>Craniata</taxon>
        <taxon>Vertebrata</taxon>
        <taxon>Euteleostomi</taxon>
        <taxon>Archelosauria</taxon>
        <taxon>Archosauria</taxon>
        <taxon>Crocodylia</taxon>
        <taxon>Alligatoridae</taxon>
        <taxon>Alligatorinae</taxon>
        <taxon>Alligator</taxon>
    </lineage>
</organism>
<dbReference type="EMBL" id="AKHW03003201">
    <property type="protein sequence ID" value="KYO35429.1"/>
    <property type="molecule type" value="Genomic_DNA"/>
</dbReference>
<comment type="caution">
    <text evidence="2">The sequence shown here is derived from an EMBL/GenBank/DDBJ whole genome shotgun (WGS) entry which is preliminary data.</text>
</comment>
<name>A0A151NFK0_ALLMI</name>
<evidence type="ECO:0000313" key="3">
    <source>
        <dbReference type="Proteomes" id="UP000050525"/>
    </source>
</evidence>
<evidence type="ECO:0000256" key="1">
    <source>
        <dbReference type="SAM" id="MobiDB-lite"/>
    </source>
</evidence>
<evidence type="ECO:0000313" key="2">
    <source>
        <dbReference type="EMBL" id="KYO35429.1"/>
    </source>
</evidence>
<accession>A0A151NFK0</accession>
<proteinExistence type="predicted"/>
<keyword evidence="3" id="KW-1185">Reference proteome</keyword>
<dbReference type="Proteomes" id="UP000050525">
    <property type="component" value="Unassembled WGS sequence"/>
</dbReference>
<feature type="region of interest" description="Disordered" evidence="1">
    <location>
        <begin position="22"/>
        <end position="43"/>
    </location>
</feature>
<sequence>MGLTSSHSSLLTMTSQLQISRGLPLVPPQVDQERRGEGSTTTPISMVSECLPEFLPKKLGKEISICQMGLPLHFSLHIFPLGGEEEENSMRSAKSAGSYYRILNILIQERNIFATPHGVMSLLGSLLAKGRGTGQSLTAVAYASFHQNCLLHSRIICTVTMMMKWTKSWWFLAQNVHLFLITK</sequence>
<reference evidence="2 3" key="1">
    <citation type="journal article" date="2012" name="Genome Biol.">
        <title>Sequencing three crocodilian genomes to illuminate the evolution of archosaurs and amniotes.</title>
        <authorList>
            <person name="St John J.A."/>
            <person name="Braun E.L."/>
            <person name="Isberg S.R."/>
            <person name="Miles L.G."/>
            <person name="Chong A.Y."/>
            <person name="Gongora J."/>
            <person name="Dalzell P."/>
            <person name="Moran C."/>
            <person name="Bed'hom B."/>
            <person name="Abzhanov A."/>
            <person name="Burgess S.C."/>
            <person name="Cooksey A.M."/>
            <person name="Castoe T.A."/>
            <person name="Crawford N.G."/>
            <person name="Densmore L.D."/>
            <person name="Drew J.C."/>
            <person name="Edwards S.V."/>
            <person name="Faircloth B.C."/>
            <person name="Fujita M.K."/>
            <person name="Greenwold M.J."/>
            <person name="Hoffmann F.G."/>
            <person name="Howard J.M."/>
            <person name="Iguchi T."/>
            <person name="Janes D.E."/>
            <person name="Khan S.Y."/>
            <person name="Kohno S."/>
            <person name="de Koning A.J."/>
            <person name="Lance S.L."/>
            <person name="McCarthy F.M."/>
            <person name="McCormack J.E."/>
            <person name="Merchant M.E."/>
            <person name="Peterson D.G."/>
            <person name="Pollock D.D."/>
            <person name="Pourmand N."/>
            <person name="Raney B.J."/>
            <person name="Roessler K.A."/>
            <person name="Sanford J.R."/>
            <person name="Sawyer R.H."/>
            <person name="Schmidt C.J."/>
            <person name="Triplett E.W."/>
            <person name="Tuberville T.D."/>
            <person name="Venegas-Anaya M."/>
            <person name="Howard J.T."/>
            <person name="Jarvis E.D."/>
            <person name="Guillette L.J.Jr."/>
            <person name="Glenn T.C."/>
            <person name="Green R.E."/>
            <person name="Ray D.A."/>
        </authorList>
    </citation>
    <scope>NUCLEOTIDE SEQUENCE [LARGE SCALE GENOMIC DNA]</scope>
    <source>
        <strain evidence="2">KSC_2009_1</strain>
    </source>
</reference>
<protein>
    <submittedName>
        <fullName evidence="2">Uncharacterized protein</fullName>
    </submittedName>
</protein>